<protein>
    <submittedName>
        <fullName evidence="1">Uncharacterized protein</fullName>
    </submittedName>
</protein>
<proteinExistence type="predicted"/>
<reference evidence="2" key="1">
    <citation type="journal article" date="2017" name="Nat. Commun.">
        <title>The asparagus genome sheds light on the origin and evolution of a young Y chromosome.</title>
        <authorList>
            <person name="Harkess A."/>
            <person name="Zhou J."/>
            <person name="Xu C."/>
            <person name="Bowers J.E."/>
            <person name="Van der Hulst R."/>
            <person name="Ayyampalayam S."/>
            <person name="Mercati F."/>
            <person name="Riccardi P."/>
            <person name="McKain M.R."/>
            <person name="Kakrana A."/>
            <person name="Tang H."/>
            <person name="Ray J."/>
            <person name="Groenendijk J."/>
            <person name="Arikit S."/>
            <person name="Mathioni S.M."/>
            <person name="Nakano M."/>
            <person name="Shan H."/>
            <person name="Telgmann-Rauber A."/>
            <person name="Kanno A."/>
            <person name="Yue Z."/>
            <person name="Chen H."/>
            <person name="Li W."/>
            <person name="Chen Y."/>
            <person name="Xu X."/>
            <person name="Zhang Y."/>
            <person name="Luo S."/>
            <person name="Chen H."/>
            <person name="Gao J."/>
            <person name="Mao Z."/>
            <person name="Pires J.C."/>
            <person name="Luo M."/>
            <person name="Kudrna D."/>
            <person name="Wing R.A."/>
            <person name="Meyers B.C."/>
            <person name="Yi K."/>
            <person name="Kong H."/>
            <person name="Lavrijsen P."/>
            <person name="Sunseri F."/>
            <person name="Falavigna A."/>
            <person name="Ye Y."/>
            <person name="Leebens-Mack J.H."/>
            <person name="Chen G."/>
        </authorList>
    </citation>
    <scope>NUCLEOTIDE SEQUENCE [LARGE SCALE GENOMIC DNA]</scope>
    <source>
        <strain evidence="2">cv. DH0086</strain>
    </source>
</reference>
<evidence type="ECO:0000313" key="2">
    <source>
        <dbReference type="Proteomes" id="UP000243459"/>
    </source>
</evidence>
<sequence length="84" mass="8590">MLWSGEVTAAVDAAAAEAAAKGREAVVEVVDVAVVERRSSAFVERSTLELEAHAGTGGGGRRCSWRGREGRFGRGVGVSSTNGG</sequence>
<dbReference type="Gramene" id="ONK80220">
    <property type="protein sequence ID" value="ONK80220"/>
    <property type="gene ID" value="A4U43_C01F15250"/>
</dbReference>
<dbReference type="AlphaFoldDB" id="A0A5P1FU60"/>
<keyword evidence="2" id="KW-1185">Reference proteome</keyword>
<dbReference type="EMBL" id="CM007381">
    <property type="protein sequence ID" value="ONK80220.1"/>
    <property type="molecule type" value="Genomic_DNA"/>
</dbReference>
<gene>
    <name evidence="1" type="ORF">A4U43_C01F15250</name>
</gene>
<dbReference type="Proteomes" id="UP000243459">
    <property type="component" value="Chromosome 1"/>
</dbReference>
<accession>A0A5P1FU60</accession>
<name>A0A5P1FU60_ASPOF</name>
<organism evidence="1 2">
    <name type="scientific">Asparagus officinalis</name>
    <name type="common">Garden asparagus</name>
    <dbReference type="NCBI Taxonomy" id="4686"/>
    <lineage>
        <taxon>Eukaryota</taxon>
        <taxon>Viridiplantae</taxon>
        <taxon>Streptophyta</taxon>
        <taxon>Embryophyta</taxon>
        <taxon>Tracheophyta</taxon>
        <taxon>Spermatophyta</taxon>
        <taxon>Magnoliopsida</taxon>
        <taxon>Liliopsida</taxon>
        <taxon>Asparagales</taxon>
        <taxon>Asparagaceae</taxon>
        <taxon>Asparagoideae</taxon>
        <taxon>Asparagus</taxon>
    </lineage>
</organism>
<evidence type="ECO:0000313" key="1">
    <source>
        <dbReference type="EMBL" id="ONK80220.1"/>
    </source>
</evidence>